<reference evidence="1" key="1">
    <citation type="submission" date="2020-04" db="EMBL/GenBank/DDBJ databases">
        <authorList>
            <person name="Chiriac C."/>
            <person name="Salcher M."/>
            <person name="Ghai R."/>
            <person name="Kavagutti S V."/>
        </authorList>
    </citation>
    <scope>NUCLEOTIDE SEQUENCE</scope>
</reference>
<dbReference type="InterPro" id="IPR024345">
    <property type="entry name" value="DNA_matur_Phage_T7-like"/>
</dbReference>
<organism evidence="1">
    <name type="scientific">uncultured Caudovirales phage</name>
    <dbReference type="NCBI Taxonomy" id="2100421"/>
    <lineage>
        <taxon>Viruses</taxon>
        <taxon>Duplodnaviria</taxon>
        <taxon>Heunggongvirae</taxon>
        <taxon>Uroviricota</taxon>
        <taxon>Caudoviricetes</taxon>
        <taxon>Peduoviridae</taxon>
        <taxon>Maltschvirus</taxon>
        <taxon>Maltschvirus maltsch</taxon>
    </lineage>
</organism>
<gene>
    <name evidence="1" type="ORF">UFOVP63_41</name>
</gene>
<sequence length="75" mass="8077">MSKPRATEELLGNLHEVVAKDLLRRIQSGEANPAELNAAIKFLQNNGIEALPVEGSPLAGILSSLPTFDDDELTH</sequence>
<dbReference type="Pfam" id="PF11123">
    <property type="entry name" value="DNA_Packaging_2"/>
    <property type="match status" value="1"/>
</dbReference>
<proteinExistence type="predicted"/>
<name>A0A6J5KR13_9CAUD</name>
<dbReference type="EMBL" id="LR796183">
    <property type="protein sequence ID" value="CAB4124914.1"/>
    <property type="molecule type" value="Genomic_DNA"/>
</dbReference>
<protein>
    <submittedName>
        <fullName evidence="1">Uncharacterized protein</fullName>
    </submittedName>
</protein>
<accession>A0A6J5KR13</accession>
<evidence type="ECO:0000313" key="1">
    <source>
        <dbReference type="EMBL" id="CAB4124914.1"/>
    </source>
</evidence>